<comment type="similarity">
    <text evidence="3">Belongs to the TRAFAC class myosin-kinesin ATPase superfamily. Kinesin family.</text>
</comment>
<evidence type="ECO:0000256" key="1">
    <source>
        <dbReference type="ARBA" id="ARBA00022676"/>
    </source>
</evidence>
<dbReference type="GO" id="GO:0016887">
    <property type="term" value="F:ATP hydrolysis activity"/>
    <property type="evidence" value="ECO:0007669"/>
    <property type="project" value="TreeGrafter"/>
</dbReference>
<dbReference type="GO" id="GO:0003777">
    <property type="term" value="F:microtubule motor activity"/>
    <property type="evidence" value="ECO:0007669"/>
    <property type="project" value="InterPro"/>
</dbReference>
<keyword evidence="3" id="KW-0505">Motor protein</keyword>
<dbReference type="InterPro" id="IPR027640">
    <property type="entry name" value="Kinesin-like_fam"/>
</dbReference>
<keyword evidence="7" id="KW-1185">Reference proteome</keyword>
<dbReference type="GO" id="GO:0005874">
    <property type="term" value="C:microtubule"/>
    <property type="evidence" value="ECO:0007669"/>
    <property type="project" value="TreeGrafter"/>
</dbReference>
<keyword evidence="2" id="KW-0808">Transferase</keyword>
<keyword evidence="1" id="KW-0328">Glycosyltransferase</keyword>
<dbReference type="InterPro" id="IPR036961">
    <property type="entry name" value="Kinesin_motor_dom_sf"/>
</dbReference>
<dbReference type="PROSITE" id="PS50067">
    <property type="entry name" value="KINESIN_MOTOR_2"/>
    <property type="match status" value="1"/>
</dbReference>
<dbReference type="SUPFAM" id="SSF52540">
    <property type="entry name" value="P-loop containing nucleoside triphosphate hydrolases"/>
    <property type="match status" value="1"/>
</dbReference>
<protein>
    <recommendedName>
        <fullName evidence="5">Kinesin motor domain-containing protein</fullName>
    </recommendedName>
</protein>
<evidence type="ECO:0000259" key="5">
    <source>
        <dbReference type="PROSITE" id="PS50067"/>
    </source>
</evidence>
<organism evidence="6 7">
    <name type="scientific">Polarella glacialis</name>
    <name type="common">Dinoflagellate</name>
    <dbReference type="NCBI Taxonomy" id="89957"/>
    <lineage>
        <taxon>Eukaryota</taxon>
        <taxon>Sar</taxon>
        <taxon>Alveolata</taxon>
        <taxon>Dinophyceae</taxon>
        <taxon>Suessiales</taxon>
        <taxon>Suessiaceae</taxon>
        <taxon>Polarella</taxon>
    </lineage>
</organism>
<dbReference type="Proteomes" id="UP000654075">
    <property type="component" value="Unassembled WGS sequence"/>
</dbReference>
<feature type="binding site" evidence="3">
    <location>
        <begin position="594"/>
        <end position="601"/>
    </location>
    <ligand>
        <name>ATP</name>
        <dbReference type="ChEBI" id="CHEBI:30616"/>
    </ligand>
</feature>
<proteinExistence type="inferred from homology"/>
<keyword evidence="3" id="KW-0547">Nucleotide-binding</keyword>
<dbReference type="InterPro" id="IPR001752">
    <property type="entry name" value="Kinesin_motor_dom"/>
</dbReference>
<evidence type="ECO:0000256" key="3">
    <source>
        <dbReference type="PROSITE-ProRule" id="PRU00283"/>
    </source>
</evidence>
<sequence>LQSLAGEWRLFFDTGAVRNLLIRPAPGRDAEMTAEASPWRPGGRQLPSSALVRDFERGYTEVIAELLLPAILGAESDDDDPVLRRYRVRARFCKQNAVMQAFDKDDGRGDLRWSLRTAIAIRGAAAADIPLVAPMALLSRAFEATALSSLWNLAQLAWNFGLQHNSGNLALAPSARPIGVGRGNGGRPIPLCLVRESWRHRLVYADHTGTCEGQRHLTSAERPTLWSTLVTFGAPTSEAWDAVAPGGLLLGPCAAADQQAESFAAEKADQVLGFVHFGGGCYYLLYKPDWTSPRKPGLSTWTRLLPGPRNSQGFIMPVLKTRGVSGVGVRLGNALFTIAAAISFANDNGMSLRLTHTEPWQKYYQRGGMLSQLPGSMWYIRSTDADQLLGSPAEMGYEAPVLEAGARTVLMHGYFQNVRYFWHNVDLVRRSVGAPCIGGAGHSCAIAVHVRLGDKARTLNLAAYYRNAASLVSRRLWRSAGSSPAVCVFFTDDPAALRSGLGTRICERHVIFDADVSDDVVLMVVHSGIVVSASTFSWWAAVLGPADGISLRRPNYTLSSVPGWTALRDLFSVLGPSMVRSGLSGFNHCVIAYGETGSGKTYSLLGTRAKPGLLPQLVHKLLQERQASSPSSPSSAGAPLGGSGIEHRLWFSALEIFEDQVRDLLATGRDSDTTEAPSFVEHPALGVQVVGAVEAPCLEAQDIGELLDYAMQRRALAATCLHSSSSSSHTFFSVRIESRIGVRRSSVGASSQLQGSFARLTLFDLAGAERRLGSIEMSSSSSGSSSRLSANNRQGRAPNQGLVTLNSLVQELAQRSGSEDLLGREPLFAASKLTTALKDALTGSCRTCLLATLKPGRAAAKESAATLRFASSMQRLRTSPRPNHGLRSEILTSLHDEVFRLKSQLKTGFSGASFLVNDLSD</sequence>
<dbReference type="EMBL" id="CAJNNV010026417">
    <property type="protein sequence ID" value="CAE8618133.1"/>
    <property type="molecule type" value="Genomic_DNA"/>
</dbReference>
<dbReference type="GO" id="GO:0005524">
    <property type="term" value="F:ATP binding"/>
    <property type="evidence" value="ECO:0007669"/>
    <property type="project" value="UniProtKB-UniRule"/>
</dbReference>
<reference evidence="6" key="1">
    <citation type="submission" date="2021-02" db="EMBL/GenBank/DDBJ databases">
        <authorList>
            <person name="Dougan E. K."/>
            <person name="Rhodes N."/>
            <person name="Thang M."/>
            <person name="Chan C."/>
        </authorList>
    </citation>
    <scope>NUCLEOTIDE SEQUENCE</scope>
</reference>
<dbReference type="GO" id="GO:0016020">
    <property type="term" value="C:membrane"/>
    <property type="evidence" value="ECO:0007669"/>
    <property type="project" value="InterPro"/>
</dbReference>
<dbReference type="GO" id="GO:0008017">
    <property type="term" value="F:microtubule binding"/>
    <property type="evidence" value="ECO:0007669"/>
    <property type="project" value="InterPro"/>
</dbReference>
<feature type="non-terminal residue" evidence="6">
    <location>
        <position position="1"/>
    </location>
</feature>
<dbReference type="GO" id="GO:0008107">
    <property type="term" value="F:galactoside 2-alpha-L-fucosyltransferase activity"/>
    <property type="evidence" value="ECO:0007669"/>
    <property type="project" value="InterPro"/>
</dbReference>
<dbReference type="InterPro" id="IPR027417">
    <property type="entry name" value="P-loop_NTPase"/>
</dbReference>
<dbReference type="SMART" id="SM00129">
    <property type="entry name" value="KISc"/>
    <property type="match status" value="1"/>
</dbReference>
<dbReference type="AlphaFoldDB" id="A0A813G1A7"/>
<feature type="domain" description="Kinesin motor" evidence="5">
    <location>
        <begin position="502"/>
        <end position="876"/>
    </location>
</feature>
<dbReference type="GO" id="GO:0005871">
    <property type="term" value="C:kinesin complex"/>
    <property type="evidence" value="ECO:0007669"/>
    <property type="project" value="TreeGrafter"/>
</dbReference>
<dbReference type="OrthoDB" id="441556at2759"/>
<evidence type="ECO:0000256" key="4">
    <source>
        <dbReference type="SAM" id="MobiDB-lite"/>
    </source>
</evidence>
<dbReference type="PANTHER" id="PTHR24115">
    <property type="entry name" value="KINESIN-RELATED"/>
    <property type="match status" value="1"/>
</dbReference>
<dbReference type="Pfam" id="PF00225">
    <property type="entry name" value="Kinesin"/>
    <property type="match status" value="1"/>
</dbReference>
<feature type="compositionally biased region" description="Low complexity" evidence="4">
    <location>
        <begin position="776"/>
        <end position="789"/>
    </location>
</feature>
<dbReference type="GO" id="GO:0005975">
    <property type="term" value="P:carbohydrate metabolic process"/>
    <property type="evidence" value="ECO:0007669"/>
    <property type="project" value="InterPro"/>
</dbReference>
<dbReference type="GO" id="GO:0007018">
    <property type="term" value="P:microtubule-based movement"/>
    <property type="evidence" value="ECO:0007669"/>
    <property type="project" value="InterPro"/>
</dbReference>
<dbReference type="PRINTS" id="PR00380">
    <property type="entry name" value="KINESINHEAVY"/>
</dbReference>
<dbReference type="Gene3D" id="3.40.850.10">
    <property type="entry name" value="Kinesin motor domain"/>
    <property type="match status" value="1"/>
</dbReference>
<feature type="region of interest" description="Disordered" evidence="4">
    <location>
        <begin position="776"/>
        <end position="800"/>
    </location>
</feature>
<name>A0A813G1A7_POLGL</name>
<comment type="caution">
    <text evidence="6">The sequence shown here is derived from an EMBL/GenBank/DDBJ whole genome shotgun (WGS) entry which is preliminary data.</text>
</comment>
<gene>
    <name evidence="6" type="ORF">PGLA1383_LOCUS35782</name>
</gene>
<dbReference type="Pfam" id="PF01531">
    <property type="entry name" value="Glyco_transf_11"/>
    <property type="match status" value="1"/>
</dbReference>
<keyword evidence="3" id="KW-0067">ATP-binding</keyword>
<evidence type="ECO:0000256" key="2">
    <source>
        <dbReference type="ARBA" id="ARBA00022679"/>
    </source>
</evidence>
<evidence type="ECO:0000313" key="6">
    <source>
        <dbReference type="EMBL" id="CAE8618133.1"/>
    </source>
</evidence>
<dbReference type="InterPro" id="IPR002516">
    <property type="entry name" value="Glyco_trans_11"/>
</dbReference>
<accession>A0A813G1A7</accession>
<feature type="non-terminal residue" evidence="6">
    <location>
        <position position="921"/>
    </location>
</feature>
<evidence type="ECO:0000313" key="7">
    <source>
        <dbReference type="Proteomes" id="UP000654075"/>
    </source>
</evidence>